<dbReference type="PROSITE" id="PS50048">
    <property type="entry name" value="ZN2_CY6_FUNGAL_2"/>
    <property type="match status" value="1"/>
</dbReference>
<reference evidence="5 6" key="1">
    <citation type="journal article" date="2016" name="Sci. Rep.">
        <title>Peltaster fructicola genome reveals evolution from an invasive phytopathogen to an ectophytic parasite.</title>
        <authorList>
            <person name="Xu C."/>
            <person name="Chen H."/>
            <person name="Gleason M.L."/>
            <person name="Xu J.R."/>
            <person name="Liu H."/>
            <person name="Zhang R."/>
            <person name="Sun G."/>
        </authorList>
    </citation>
    <scope>NUCLEOTIDE SEQUENCE [LARGE SCALE GENOMIC DNA]</scope>
    <source>
        <strain evidence="5 6">LNHT1506</strain>
    </source>
</reference>
<dbReference type="SMART" id="SM00066">
    <property type="entry name" value="GAL4"/>
    <property type="match status" value="1"/>
</dbReference>
<dbReference type="GO" id="GO:0000981">
    <property type="term" value="F:DNA-binding transcription factor activity, RNA polymerase II-specific"/>
    <property type="evidence" value="ECO:0007669"/>
    <property type="project" value="InterPro"/>
</dbReference>
<dbReference type="OrthoDB" id="6133115at2759"/>
<evidence type="ECO:0000313" key="5">
    <source>
        <dbReference type="EMBL" id="QIX00342.1"/>
    </source>
</evidence>
<dbReference type="InterPro" id="IPR007219">
    <property type="entry name" value="XnlR_reg_dom"/>
</dbReference>
<sequence length="616" mass="69808">MAHAGSSDDIEVPIRRERAAIAAQACQTCRTRKSKCDEQRPKCGLCQRLGLDCQYREPLPTKKDKSLANILEAIVRLELKIDNLQPQAQQTMSTVPDEPLSSARLPRSIVPASRQLEQLSAAHRVFVWPSIYVHLVQSGIPAVSDLQYIIQRGSAWLVEQESKRSARLDMTPSLPATSMNRSPSRNVTFSWPTPQLIESYIEAYFHTFNALYPILDQESFLNVTLPPVASDGYGYGDASSVLALLVYALGQTALQGTLDQPISSSKSTRSGIRGGSTNHPPGLEIFNEARKRIGLMAGNFTIEVIQCHLLQAMYYSANAMHLESWRCNAAAAMAFQVHLRIHSYDWSYPASEIVKRIFWLVSVVPARRRAHHQSNFRAVLSLEKLVNDINVSILEPSVEQSRTNAFPGPPMPLVREMARQLDSWRSLLPRQLQWLDNERFDFPSTDSEARQPLDRLFAPDQGTVPIRHRYSLDIATAYLRTRFYYARYLMYQPFVYKVLHFPELLVKDDAECAAAAIRSACMWPIIMAPPKDKKRLIPFLSTWTQTFVSVLLIFEMTRVNSTLRAICEDHIDPNEVQTTVALMLDWLEDVKEFDGIAAWSWGVLQPLFRDQRDSAA</sequence>
<organism evidence="5 6">
    <name type="scientific">Peltaster fructicola</name>
    <dbReference type="NCBI Taxonomy" id="286661"/>
    <lineage>
        <taxon>Eukaryota</taxon>
        <taxon>Fungi</taxon>
        <taxon>Dikarya</taxon>
        <taxon>Ascomycota</taxon>
        <taxon>Pezizomycotina</taxon>
        <taxon>Dothideomycetes</taxon>
        <taxon>Dothideomycetes incertae sedis</taxon>
        <taxon>Peltaster</taxon>
    </lineage>
</organism>
<dbReference type="PANTHER" id="PTHR47785">
    <property type="entry name" value="ZN(II)2CYS6 TRANSCRIPTION FACTOR (EUROFUNG)-RELATED-RELATED"/>
    <property type="match status" value="1"/>
</dbReference>
<dbReference type="CDD" id="cd12148">
    <property type="entry name" value="fungal_TF_MHR"/>
    <property type="match status" value="1"/>
</dbReference>
<evidence type="ECO:0000256" key="3">
    <source>
        <dbReference type="SAM" id="MobiDB-lite"/>
    </source>
</evidence>
<dbReference type="SUPFAM" id="SSF57701">
    <property type="entry name" value="Zn2/Cys6 DNA-binding domain"/>
    <property type="match status" value="1"/>
</dbReference>
<feature type="region of interest" description="Disordered" evidence="3">
    <location>
        <begin position="259"/>
        <end position="281"/>
    </location>
</feature>
<feature type="domain" description="Zn(2)-C6 fungal-type" evidence="4">
    <location>
        <begin position="25"/>
        <end position="55"/>
    </location>
</feature>
<dbReference type="Pfam" id="PF00172">
    <property type="entry name" value="Zn_clus"/>
    <property type="match status" value="1"/>
</dbReference>
<evidence type="ECO:0000256" key="2">
    <source>
        <dbReference type="ARBA" id="ARBA00023242"/>
    </source>
</evidence>
<dbReference type="EMBL" id="CP051142">
    <property type="protein sequence ID" value="QIX00342.1"/>
    <property type="molecule type" value="Genomic_DNA"/>
</dbReference>
<dbReference type="CDD" id="cd00067">
    <property type="entry name" value="GAL4"/>
    <property type="match status" value="1"/>
</dbReference>
<dbReference type="GO" id="GO:0006351">
    <property type="term" value="P:DNA-templated transcription"/>
    <property type="evidence" value="ECO:0007669"/>
    <property type="project" value="InterPro"/>
</dbReference>
<keyword evidence="2" id="KW-0539">Nucleus</keyword>
<dbReference type="PANTHER" id="PTHR47785:SF6">
    <property type="entry name" value="ZN(II)2CYS6 TRANSCRIPTION FACTOR (EUROFUNG)"/>
    <property type="match status" value="1"/>
</dbReference>
<dbReference type="InterPro" id="IPR001138">
    <property type="entry name" value="Zn2Cys6_DnaBD"/>
</dbReference>
<gene>
    <name evidence="5" type="ORF">AMS68_005859</name>
</gene>
<protein>
    <recommendedName>
        <fullName evidence="4">Zn(2)-C6 fungal-type domain-containing protein</fullName>
    </recommendedName>
</protein>
<evidence type="ECO:0000256" key="1">
    <source>
        <dbReference type="ARBA" id="ARBA00022723"/>
    </source>
</evidence>
<evidence type="ECO:0000259" key="4">
    <source>
        <dbReference type="PROSITE" id="PS50048"/>
    </source>
</evidence>
<dbReference type="InterPro" id="IPR036864">
    <property type="entry name" value="Zn2-C6_fun-type_DNA-bd_sf"/>
</dbReference>
<dbReference type="InterPro" id="IPR053181">
    <property type="entry name" value="EcdB-like_regulator"/>
</dbReference>
<dbReference type="PROSITE" id="PS00463">
    <property type="entry name" value="ZN2_CY6_FUNGAL_1"/>
    <property type="match status" value="1"/>
</dbReference>
<dbReference type="GO" id="GO:0003677">
    <property type="term" value="F:DNA binding"/>
    <property type="evidence" value="ECO:0007669"/>
    <property type="project" value="InterPro"/>
</dbReference>
<proteinExistence type="predicted"/>
<dbReference type="Pfam" id="PF04082">
    <property type="entry name" value="Fungal_trans"/>
    <property type="match status" value="1"/>
</dbReference>
<dbReference type="AlphaFoldDB" id="A0A6H0XZY7"/>
<dbReference type="Gene3D" id="4.10.240.10">
    <property type="entry name" value="Zn(2)-C6 fungal-type DNA-binding domain"/>
    <property type="match status" value="1"/>
</dbReference>
<dbReference type="Proteomes" id="UP000503462">
    <property type="component" value="Chromosome 4"/>
</dbReference>
<accession>A0A6H0XZY7</accession>
<feature type="compositionally biased region" description="Polar residues" evidence="3">
    <location>
        <begin position="259"/>
        <end position="279"/>
    </location>
</feature>
<keyword evidence="6" id="KW-1185">Reference proteome</keyword>
<name>A0A6H0XZY7_9PEZI</name>
<evidence type="ECO:0000313" key="6">
    <source>
        <dbReference type="Proteomes" id="UP000503462"/>
    </source>
</evidence>
<dbReference type="GO" id="GO:0008270">
    <property type="term" value="F:zinc ion binding"/>
    <property type="evidence" value="ECO:0007669"/>
    <property type="project" value="InterPro"/>
</dbReference>
<keyword evidence="1" id="KW-0479">Metal-binding</keyword>